<dbReference type="RefSeq" id="WP_066593196.1">
    <property type="nucleotide sequence ID" value="NZ_CAJTBZ010000004.1"/>
</dbReference>
<keyword evidence="1" id="KW-0812">Transmembrane</keyword>
<feature type="transmembrane region" description="Helical" evidence="1">
    <location>
        <begin position="43"/>
        <end position="61"/>
    </location>
</feature>
<evidence type="ECO:0000313" key="2">
    <source>
        <dbReference type="EMBL" id="OXE49733.1"/>
    </source>
</evidence>
<evidence type="ECO:0000313" key="3">
    <source>
        <dbReference type="Proteomes" id="UP000214610"/>
    </source>
</evidence>
<sequence>MTIDVLKFLSLFILLVLATISVAVSIYGIMAAISKDIEAMYKYGLLALFFTLILELAIYSYNFTLERLCIE</sequence>
<keyword evidence="1" id="KW-1133">Transmembrane helix</keyword>
<proteinExistence type="predicted"/>
<protein>
    <submittedName>
        <fullName evidence="2">Uncharacterized protein</fullName>
    </submittedName>
</protein>
<name>A0A227KQU7_9BURK</name>
<dbReference type="Proteomes" id="UP000214610">
    <property type="component" value="Unassembled WGS sequence"/>
</dbReference>
<gene>
    <name evidence="2" type="ORF">ADH67_06295</name>
</gene>
<reference evidence="3" key="1">
    <citation type="submission" date="2017-05" db="EMBL/GenBank/DDBJ databases">
        <title>Improved OligoMM genomes.</title>
        <authorList>
            <person name="Garzetti D."/>
        </authorList>
    </citation>
    <scope>NUCLEOTIDE SEQUENCE [LARGE SCALE GENOMIC DNA]</scope>
    <source>
        <strain evidence="3">YL45</strain>
    </source>
</reference>
<keyword evidence="1" id="KW-0472">Membrane</keyword>
<accession>A0A227KQU7</accession>
<dbReference type="AlphaFoldDB" id="A0A227KQU7"/>
<evidence type="ECO:0000256" key="1">
    <source>
        <dbReference type="SAM" id="Phobius"/>
    </source>
</evidence>
<dbReference type="EMBL" id="NHMP01000003">
    <property type="protein sequence ID" value="OXE49733.1"/>
    <property type="molecule type" value="Genomic_DNA"/>
</dbReference>
<organism evidence="2 3">
    <name type="scientific">Turicimonas muris</name>
    <dbReference type="NCBI Taxonomy" id="1796652"/>
    <lineage>
        <taxon>Bacteria</taxon>
        <taxon>Pseudomonadati</taxon>
        <taxon>Pseudomonadota</taxon>
        <taxon>Betaproteobacteria</taxon>
        <taxon>Burkholderiales</taxon>
        <taxon>Sutterellaceae</taxon>
        <taxon>Turicimonas</taxon>
    </lineage>
</organism>
<dbReference type="GeneID" id="78361637"/>
<keyword evidence="3" id="KW-1185">Reference proteome</keyword>
<feature type="transmembrane region" description="Helical" evidence="1">
    <location>
        <begin position="6"/>
        <end position="31"/>
    </location>
</feature>
<comment type="caution">
    <text evidence="2">The sequence shown here is derived from an EMBL/GenBank/DDBJ whole genome shotgun (WGS) entry which is preliminary data.</text>
</comment>